<feature type="compositionally biased region" description="Pro residues" evidence="1">
    <location>
        <begin position="133"/>
        <end position="143"/>
    </location>
</feature>
<dbReference type="AlphaFoldDB" id="A0A3Q0GAJ1"/>
<organism evidence="2 3">
    <name type="scientific">Alligator sinensis</name>
    <name type="common">Chinese alligator</name>
    <dbReference type="NCBI Taxonomy" id="38654"/>
    <lineage>
        <taxon>Eukaryota</taxon>
        <taxon>Metazoa</taxon>
        <taxon>Chordata</taxon>
        <taxon>Craniata</taxon>
        <taxon>Vertebrata</taxon>
        <taxon>Euteleostomi</taxon>
        <taxon>Archelosauria</taxon>
        <taxon>Archosauria</taxon>
        <taxon>Crocodylia</taxon>
        <taxon>Alligatoridae</taxon>
        <taxon>Alligatorinae</taxon>
        <taxon>Alligator</taxon>
    </lineage>
</organism>
<gene>
    <name evidence="3" type="primary">LOC112549827</name>
</gene>
<keyword evidence="2" id="KW-1185">Reference proteome</keyword>
<feature type="compositionally biased region" description="Polar residues" evidence="1">
    <location>
        <begin position="291"/>
        <end position="306"/>
    </location>
</feature>
<name>A0A3Q0GAJ1_ALLSI</name>
<proteinExistence type="predicted"/>
<dbReference type="InParanoid" id="A0A3Q0GAJ1"/>
<sequence length="380" mass="41242">MSAGNPRAPRTPPPTILQTGKLRHALPKVSKAGLCLRAPGSQACTQLTSTTSSRSPPPLFPCAAYSPQQRAAGFVGCGSHRSSCWRWGKNFPLQKKVGSGPKPQLGGDRLPPPQFSGAPTSPSTKRLARSRPEGPPPSHPSPEMPTGGKVEELLSSGGSVEHPLQSRDVQSGVGRAVRASATHAAVHTPASLHTKPQPLLAAPTRAARYTPSKPPPRSDRRHACARSHQCHVNRIRSYTRGHRYRTKRTGRPAKPHSPTCTDRCTQCTNCADTTIQTRNRAHAHRRGHSALATQTPSTKVSHTRTSSPLLHMHTHTNHAHTPQHGRQNRNPSCARPNICRHVIPHTPWHRHKPTTARSCEQMCCAWPGDVCSCPHLQACT</sequence>
<dbReference type="KEGG" id="asn:112549827"/>
<evidence type="ECO:0000313" key="2">
    <source>
        <dbReference type="Proteomes" id="UP000189705"/>
    </source>
</evidence>
<reference evidence="3" key="1">
    <citation type="submission" date="2025-08" db="UniProtKB">
        <authorList>
            <consortium name="RefSeq"/>
        </authorList>
    </citation>
    <scope>IDENTIFICATION</scope>
</reference>
<feature type="region of interest" description="Disordered" evidence="1">
    <location>
        <begin position="201"/>
        <end position="228"/>
    </location>
</feature>
<evidence type="ECO:0000256" key="1">
    <source>
        <dbReference type="SAM" id="MobiDB-lite"/>
    </source>
</evidence>
<evidence type="ECO:0000313" key="3">
    <source>
        <dbReference type="RefSeq" id="XP_025056472.1"/>
    </source>
</evidence>
<dbReference type="RefSeq" id="XP_025056472.1">
    <property type="nucleotide sequence ID" value="XM_025200687.1"/>
</dbReference>
<dbReference type="GeneID" id="112549827"/>
<protein>
    <submittedName>
        <fullName evidence="3">Uncharacterized protein LOC112549827</fullName>
    </submittedName>
</protein>
<dbReference type="Proteomes" id="UP000189705">
    <property type="component" value="Unplaced"/>
</dbReference>
<accession>A0A3Q0GAJ1</accession>
<feature type="region of interest" description="Disordered" evidence="1">
    <location>
        <begin position="95"/>
        <end position="177"/>
    </location>
</feature>
<feature type="region of interest" description="Disordered" evidence="1">
    <location>
        <begin position="281"/>
        <end position="306"/>
    </location>
</feature>